<dbReference type="Proteomes" id="UP000067689">
    <property type="component" value="Chromosome"/>
</dbReference>
<feature type="transmembrane region" description="Helical" evidence="1">
    <location>
        <begin position="114"/>
        <end position="132"/>
    </location>
</feature>
<feature type="transmembrane region" description="Helical" evidence="1">
    <location>
        <begin position="33"/>
        <end position="52"/>
    </location>
</feature>
<gene>
    <name evidence="2" type="ORF">AERYTH_01570</name>
</gene>
<proteinExistence type="predicted"/>
<organism evidence="2 3">
    <name type="scientific">Aeromicrobium erythreum</name>
    <dbReference type="NCBI Taxonomy" id="2041"/>
    <lineage>
        <taxon>Bacteria</taxon>
        <taxon>Bacillati</taxon>
        <taxon>Actinomycetota</taxon>
        <taxon>Actinomycetes</taxon>
        <taxon>Propionibacteriales</taxon>
        <taxon>Nocardioidaceae</taxon>
        <taxon>Aeromicrobium</taxon>
    </lineage>
</organism>
<dbReference type="STRING" id="2041.AERYTH_01570"/>
<reference evidence="2 3" key="1">
    <citation type="journal article" date="1991" name="Int. J. Syst. Bacteriol.">
        <title>Description of the erythromycin-producing bacterium Arthrobacter sp. strain NRRL B-3381 as Aeromicrobium erythreum gen. nov., sp. nov.</title>
        <authorList>
            <person name="Miller E.S."/>
            <person name="Woese C.R."/>
            <person name="Brenner S."/>
        </authorList>
    </citation>
    <scope>NUCLEOTIDE SEQUENCE [LARGE SCALE GENOMIC DNA]</scope>
    <source>
        <strain evidence="2 3">AR18</strain>
    </source>
</reference>
<feature type="transmembrane region" description="Helical" evidence="1">
    <location>
        <begin position="73"/>
        <end position="94"/>
    </location>
</feature>
<dbReference type="KEGG" id="aer:AERYTH_01570"/>
<name>A0A0U4D5I3_9ACTN</name>
<keyword evidence="1" id="KW-1133">Transmembrane helix</keyword>
<keyword evidence="1" id="KW-0812">Transmembrane</keyword>
<evidence type="ECO:0000313" key="2">
    <source>
        <dbReference type="EMBL" id="ALX03474.1"/>
    </source>
</evidence>
<keyword evidence="3" id="KW-1185">Reference proteome</keyword>
<dbReference type="RefSeq" id="WP_067853760.1">
    <property type="nucleotide sequence ID" value="NZ_CP011502.1"/>
</dbReference>
<evidence type="ECO:0000313" key="3">
    <source>
        <dbReference type="Proteomes" id="UP000067689"/>
    </source>
</evidence>
<evidence type="ECO:0000256" key="1">
    <source>
        <dbReference type="SAM" id="Phobius"/>
    </source>
</evidence>
<dbReference type="PATRIC" id="fig|2041.4.peg.332"/>
<dbReference type="AlphaFoldDB" id="A0A0U4D5I3"/>
<accession>A0A0U4D5I3</accession>
<dbReference type="EMBL" id="CP011502">
    <property type="protein sequence ID" value="ALX03474.1"/>
    <property type="molecule type" value="Genomic_DNA"/>
</dbReference>
<keyword evidence="1" id="KW-0472">Membrane</keyword>
<protein>
    <submittedName>
        <fullName evidence="2">Uncharacterized protein</fullName>
    </submittedName>
</protein>
<sequence length="212" mass="22083">MTRGLVSCVLLAGFLVPVGAAMALSDPDPGVRLLGATLLLGGLLALLPLPLLRPATRPPEVSRDGGTTTVHGSPLVQWLAVAAAVLLTLAATTMTGALSSPAVLDGGTSRRPTPLLFLVLWAGAAWAWFVVVRGRNRQTLQVDDDVVTLHRGRQRLACPTTRAQVHVGQGTPGARNTVRVESDADPGFTVGARHFGTSAAQLAEAVRAALRR</sequence>